<dbReference type="Pfam" id="PF02311">
    <property type="entry name" value="AraC_binding"/>
    <property type="match status" value="1"/>
</dbReference>
<dbReference type="AlphaFoldDB" id="A0A2Z4UE01"/>
<keyword evidence="6" id="KW-1185">Reference proteome</keyword>
<keyword evidence="2" id="KW-0238">DNA-binding</keyword>
<proteinExistence type="predicted"/>
<evidence type="ECO:0000256" key="1">
    <source>
        <dbReference type="ARBA" id="ARBA00023015"/>
    </source>
</evidence>
<reference evidence="6" key="1">
    <citation type="submission" date="2018-06" db="EMBL/GenBank/DDBJ databases">
        <title>Description of Blautia argi sp. nov., a new anaerobic isolated from dog feces.</title>
        <authorList>
            <person name="Chang Y.-H."/>
            <person name="Paek J."/>
            <person name="Shin Y."/>
        </authorList>
    </citation>
    <scope>NUCLEOTIDE SEQUENCE [LARGE SCALE GENOMIC DNA]</scope>
    <source>
        <strain evidence="6">KCTC 15426</strain>
    </source>
</reference>
<keyword evidence="3" id="KW-0804">Transcription</keyword>
<dbReference type="SUPFAM" id="SSF46689">
    <property type="entry name" value="Homeodomain-like"/>
    <property type="match status" value="2"/>
</dbReference>
<evidence type="ECO:0000256" key="3">
    <source>
        <dbReference type="ARBA" id="ARBA00023163"/>
    </source>
</evidence>
<evidence type="ECO:0000256" key="2">
    <source>
        <dbReference type="ARBA" id="ARBA00023125"/>
    </source>
</evidence>
<keyword evidence="1" id="KW-0805">Transcription regulation</keyword>
<protein>
    <submittedName>
        <fullName evidence="5">AraC family transcriptional regulator</fullName>
    </submittedName>
</protein>
<dbReference type="EMBL" id="CP030280">
    <property type="protein sequence ID" value="AWY99251.1"/>
    <property type="molecule type" value="Genomic_DNA"/>
</dbReference>
<dbReference type="Pfam" id="PF12833">
    <property type="entry name" value="HTH_18"/>
    <property type="match status" value="1"/>
</dbReference>
<dbReference type="InterPro" id="IPR018062">
    <property type="entry name" value="HTH_AraC-typ_CS"/>
</dbReference>
<dbReference type="PROSITE" id="PS01124">
    <property type="entry name" value="HTH_ARAC_FAMILY_2"/>
    <property type="match status" value="1"/>
</dbReference>
<evidence type="ECO:0000313" key="5">
    <source>
        <dbReference type="EMBL" id="AWY99251.1"/>
    </source>
</evidence>
<dbReference type="Gene3D" id="1.10.10.60">
    <property type="entry name" value="Homeodomain-like"/>
    <property type="match status" value="2"/>
</dbReference>
<dbReference type="InterPro" id="IPR037923">
    <property type="entry name" value="HTH-like"/>
</dbReference>
<dbReference type="GO" id="GO:0003700">
    <property type="term" value="F:DNA-binding transcription factor activity"/>
    <property type="evidence" value="ECO:0007669"/>
    <property type="project" value="InterPro"/>
</dbReference>
<dbReference type="InterPro" id="IPR018060">
    <property type="entry name" value="HTH_AraC"/>
</dbReference>
<organism evidence="5 6">
    <name type="scientific">Blautia argi</name>
    <dbReference type="NCBI Taxonomy" id="1912897"/>
    <lineage>
        <taxon>Bacteria</taxon>
        <taxon>Bacillati</taxon>
        <taxon>Bacillota</taxon>
        <taxon>Clostridia</taxon>
        <taxon>Lachnospirales</taxon>
        <taxon>Lachnospiraceae</taxon>
        <taxon>Blautia</taxon>
    </lineage>
</organism>
<evidence type="ECO:0000259" key="4">
    <source>
        <dbReference type="PROSITE" id="PS01124"/>
    </source>
</evidence>
<dbReference type="InterPro" id="IPR014710">
    <property type="entry name" value="RmlC-like_jellyroll"/>
</dbReference>
<dbReference type="PANTHER" id="PTHR43280">
    <property type="entry name" value="ARAC-FAMILY TRANSCRIPTIONAL REGULATOR"/>
    <property type="match status" value="1"/>
</dbReference>
<dbReference type="SUPFAM" id="SSF51215">
    <property type="entry name" value="Regulatory protein AraC"/>
    <property type="match status" value="1"/>
</dbReference>
<name>A0A2Z4UE01_9FIRM</name>
<evidence type="ECO:0000313" key="6">
    <source>
        <dbReference type="Proteomes" id="UP000250003"/>
    </source>
</evidence>
<dbReference type="OrthoDB" id="9774814at2"/>
<gene>
    <name evidence="5" type="ORF">DQQ01_15255</name>
</gene>
<accession>A0A2Z4UE01</accession>
<sequence length="278" mass="32159">MNTYEKSGYLKEDFQYFHLHTRKMQEFQYHYHDFHKVLLFLQGDVSYHIEGRVFHLFPGDVVLIPAGEIHKPVLNSAQIYERIILYLSPDFLTAAGNKDTDLNHCFLQAKKHQNNVMRLLSTFQKNLSHLCSCLEEELKAPSLFAGTLRPKYLVGEFMILLNRATLNHCSVYPENTFKNEKITQILNYINNNLAASLSIDTLSSRFFISRYHLMHSFKDATGYTIGSYITTKRLLYARALIRGGASVTDACYASGFQNYSTFSRAYKKQFQTSAKKDR</sequence>
<dbReference type="PROSITE" id="PS00041">
    <property type="entry name" value="HTH_ARAC_FAMILY_1"/>
    <property type="match status" value="1"/>
</dbReference>
<dbReference type="InterPro" id="IPR009057">
    <property type="entry name" value="Homeodomain-like_sf"/>
</dbReference>
<dbReference type="SMART" id="SM00342">
    <property type="entry name" value="HTH_ARAC"/>
    <property type="match status" value="1"/>
</dbReference>
<feature type="domain" description="HTH araC/xylS-type" evidence="4">
    <location>
        <begin position="183"/>
        <end position="278"/>
    </location>
</feature>
<dbReference type="GO" id="GO:0043565">
    <property type="term" value="F:sequence-specific DNA binding"/>
    <property type="evidence" value="ECO:0007669"/>
    <property type="project" value="InterPro"/>
</dbReference>
<dbReference type="KEGG" id="blau:DQQ01_15255"/>
<dbReference type="PANTHER" id="PTHR43280:SF34">
    <property type="entry name" value="ARAC-FAMILY TRANSCRIPTIONAL REGULATOR"/>
    <property type="match status" value="1"/>
</dbReference>
<dbReference type="Proteomes" id="UP000250003">
    <property type="component" value="Chromosome"/>
</dbReference>
<dbReference type="RefSeq" id="WP_111920693.1">
    <property type="nucleotide sequence ID" value="NZ_CAUWHR010000046.1"/>
</dbReference>
<dbReference type="Gene3D" id="2.60.120.10">
    <property type="entry name" value="Jelly Rolls"/>
    <property type="match status" value="1"/>
</dbReference>
<dbReference type="InterPro" id="IPR003313">
    <property type="entry name" value="AraC-bd"/>
</dbReference>